<comment type="caution">
    <text evidence="1">The sequence shown here is derived from an EMBL/GenBank/DDBJ whole genome shotgun (WGS) entry which is preliminary data.</text>
</comment>
<dbReference type="EMBL" id="AWGB01000015">
    <property type="protein sequence ID" value="ESQ91875.1"/>
    <property type="molecule type" value="Genomic_DNA"/>
</dbReference>
<protein>
    <submittedName>
        <fullName evidence="1">Uncharacterized protein</fullName>
    </submittedName>
</protein>
<proteinExistence type="predicted"/>
<sequence length="40" mass="4346">MISSVGSRDRAAPAQKGDLVVIRLSFEAANNGYDFFDVPM</sequence>
<organism evidence="1 2">
    <name type="scientific">Asticcacaulis benevestitus DSM 16100 = ATCC BAA-896</name>
    <dbReference type="NCBI Taxonomy" id="1121022"/>
    <lineage>
        <taxon>Bacteria</taxon>
        <taxon>Pseudomonadati</taxon>
        <taxon>Pseudomonadota</taxon>
        <taxon>Alphaproteobacteria</taxon>
        <taxon>Caulobacterales</taxon>
        <taxon>Caulobacteraceae</taxon>
        <taxon>Asticcacaulis</taxon>
    </lineage>
</organism>
<evidence type="ECO:0000313" key="2">
    <source>
        <dbReference type="Proteomes" id="UP000017837"/>
    </source>
</evidence>
<accession>V4Q208</accession>
<dbReference type="PATRIC" id="fig|1121022.4.peg.1936"/>
<name>V4Q208_9CAUL</name>
<keyword evidence="2" id="KW-1185">Reference proteome</keyword>
<dbReference type="AlphaFoldDB" id="V4Q208"/>
<reference evidence="1 2" key="1">
    <citation type="journal article" date="2014" name="Nature">
        <title>Sequential evolution of bacterial morphology by co-option of a developmental regulator.</title>
        <authorList>
            <person name="Jiang C."/>
            <person name="Brown P.J."/>
            <person name="Ducret A."/>
            <person name="Brun Y.V."/>
        </authorList>
    </citation>
    <scope>NUCLEOTIDE SEQUENCE [LARGE SCALE GENOMIC DNA]</scope>
    <source>
        <strain evidence="1 2">DSM 16100</strain>
    </source>
</reference>
<evidence type="ECO:0000313" key="1">
    <source>
        <dbReference type="EMBL" id="ESQ91875.1"/>
    </source>
</evidence>
<gene>
    <name evidence="1" type="ORF">ABENE_09585</name>
</gene>
<dbReference type="Proteomes" id="UP000017837">
    <property type="component" value="Unassembled WGS sequence"/>
</dbReference>